<dbReference type="CDD" id="cd00077">
    <property type="entry name" value="HDc"/>
    <property type="match status" value="1"/>
</dbReference>
<dbReference type="InterPro" id="IPR051094">
    <property type="entry name" value="Diverse_Catalytic_Enzymes"/>
</dbReference>
<evidence type="ECO:0000256" key="6">
    <source>
        <dbReference type="ARBA" id="ARBA00049417"/>
    </source>
</evidence>
<dbReference type="OrthoDB" id="5295945at2"/>
<feature type="domain" description="HD/PDEase" evidence="7">
    <location>
        <begin position="13"/>
        <end position="141"/>
    </location>
</feature>
<keyword evidence="5" id="KW-0408">Iron</keyword>
<dbReference type="InterPro" id="IPR006674">
    <property type="entry name" value="HD_domain"/>
</dbReference>
<dbReference type="EC" id="3.6.1.41" evidence="1"/>
<name>I7KU88_9CLOT</name>
<dbReference type="InterPro" id="IPR003607">
    <property type="entry name" value="HD/PDEase_dom"/>
</dbReference>
<dbReference type="RefSeq" id="WP_008908693.1">
    <property type="nucleotide sequence ID" value="NZ_CAKP01000070.1"/>
</dbReference>
<proteinExistence type="predicted"/>
<keyword evidence="2" id="KW-0479">Metal-binding</keyword>
<dbReference type="eggNOG" id="COG1713">
    <property type="taxonomic scope" value="Bacteria"/>
</dbReference>
<evidence type="ECO:0000256" key="5">
    <source>
        <dbReference type="ARBA" id="ARBA00023004"/>
    </source>
</evidence>
<comment type="catalytic activity">
    <reaction evidence="6">
        <text>P(1),P(4)-bis(5'-adenosyl) tetraphosphate + H2O = 2 ADP + 2 H(+)</text>
        <dbReference type="Rhea" id="RHEA:24252"/>
        <dbReference type="ChEBI" id="CHEBI:15377"/>
        <dbReference type="ChEBI" id="CHEBI:15378"/>
        <dbReference type="ChEBI" id="CHEBI:58141"/>
        <dbReference type="ChEBI" id="CHEBI:456216"/>
        <dbReference type="EC" id="3.6.1.41"/>
    </reaction>
</comment>
<dbReference type="EMBL" id="CAKP01000070">
    <property type="protein sequence ID" value="CCJ33423.1"/>
    <property type="molecule type" value="Genomic_DNA"/>
</dbReference>
<gene>
    <name evidence="8" type="ORF">CAAU_1339</name>
</gene>
<sequence length="188" mass="22035">MIHKIEQKLKEMLDEKRYIHSKNVLKAAIELGKNFNFDLEKIKIAALLHDCAKNLRDDELLIKAYKYGIIVDEIQKIQPFLLHGPVGAYLSKFEFGIDDEDIFNAIYYHTTGRKDMTIFEEIIYLADFISIDRNFEGVEEIRKKAFENFEEALLMSCNSTLTYVINRNLPIHPLTIEFRNWLLMKGGK</sequence>
<evidence type="ECO:0000313" key="8">
    <source>
        <dbReference type="EMBL" id="CCJ33423.1"/>
    </source>
</evidence>
<dbReference type="PANTHER" id="PTHR35795:SF1">
    <property type="entry name" value="BIS(5'-NUCLEOSYL)-TETRAPHOSPHATASE, SYMMETRICAL"/>
    <property type="match status" value="1"/>
</dbReference>
<evidence type="ECO:0000259" key="7">
    <source>
        <dbReference type="SMART" id="SM00471"/>
    </source>
</evidence>
<evidence type="ECO:0000256" key="3">
    <source>
        <dbReference type="ARBA" id="ARBA00022741"/>
    </source>
</evidence>
<dbReference type="InterPro" id="IPR005249">
    <property type="entry name" value="YqeK"/>
</dbReference>
<evidence type="ECO:0000256" key="4">
    <source>
        <dbReference type="ARBA" id="ARBA00022801"/>
    </source>
</evidence>
<comment type="caution">
    <text evidence="8">The sequence shown here is derived from an EMBL/GenBank/DDBJ whole genome shotgun (WGS) entry which is preliminary data.</text>
</comment>
<dbReference type="Gene3D" id="1.10.3210.10">
    <property type="entry name" value="Hypothetical protein af1432"/>
    <property type="match status" value="1"/>
</dbReference>
<keyword evidence="3" id="KW-0547">Nucleotide-binding</keyword>
<evidence type="ECO:0000256" key="1">
    <source>
        <dbReference type="ARBA" id="ARBA00012506"/>
    </source>
</evidence>
<dbReference type="STRING" id="857293.CAAU_1339"/>
<evidence type="ECO:0000313" key="9">
    <source>
        <dbReference type="Proteomes" id="UP000007652"/>
    </source>
</evidence>
<dbReference type="PANTHER" id="PTHR35795">
    <property type="entry name" value="SLR1885 PROTEIN"/>
    <property type="match status" value="1"/>
</dbReference>
<dbReference type="GO" id="GO:0008803">
    <property type="term" value="F:bis(5'-nucleosyl)-tetraphosphatase (symmetrical) activity"/>
    <property type="evidence" value="ECO:0007669"/>
    <property type="project" value="UniProtKB-EC"/>
</dbReference>
<keyword evidence="4 8" id="KW-0378">Hydrolase</keyword>
<protein>
    <recommendedName>
        <fullName evidence="1">bis(5'-nucleosyl)-tetraphosphatase (symmetrical)</fullName>
        <ecNumber evidence="1">3.6.1.41</ecNumber>
    </recommendedName>
</protein>
<dbReference type="GO" id="GO:0000166">
    <property type="term" value="F:nucleotide binding"/>
    <property type="evidence" value="ECO:0007669"/>
    <property type="project" value="UniProtKB-KW"/>
</dbReference>
<dbReference type="Proteomes" id="UP000007652">
    <property type="component" value="Unassembled WGS sequence"/>
</dbReference>
<dbReference type="SMART" id="SM00471">
    <property type="entry name" value="HDc"/>
    <property type="match status" value="1"/>
</dbReference>
<organism evidence="8 9">
    <name type="scientific">Caloramator australicus RC3</name>
    <dbReference type="NCBI Taxonomy" id="857293"/>
    <lineage>
        <taxon>Bacteria</taxon>
        <taxon>Bacillati</taxon>
        <taxon>Bacillota</taxon>
        <taxon>Clostridia</taxon>
        <taxon>Eubacteriales</taxon>
        <taxon>Clostridiaceae</taxon>
        <taxon>Caloramator</taxon>
    </lineage>
</organism>
<evidence type="ECO:0000256" key="2">
    <source>
        <dbReference type="ARBA" id="ARBA00022723"/>
    </source>
</evidence>
<dbReference type="Pfam" id="PF01966">
    <property type="entry name" value="HD"/>
    <property type="match status" value="1"/>
</dbReference>
<keyword evidence="9" id="KW-1185">Reference proteome</keyword>
<dbReference type="AlphaFoldDB" id="I7KU88"/>
<accession>I7KU88</accession>
<reference evidence="8 9" key="1">
    <citation type="journal article" date="2011" name="J. Bacteriol.">
        <title>Draft genome sequence of Caloramator australicus strain RC3T, a thermoanaerobe from the Great Artesian Basin of Australia.</title>
        <authorList>
            <person name="Ogg C.D."/>
            <person name="Patel B.K.C."/>
        </authorList>
    </citation>
    <scope>NUCLEOTIDE SEQUENCE [LARGE SCALE GENOMIC DNA]</scope>
    <source>
        <strain evidence="8 9">RC3</strain>
    </source>
</reference>
<dbReference type="SUPFAM" id="SSF109604">
    <property type="entry name" value="HD-domain/PDEase-like"/>
    <property type="match status" value="1"/>
</dbReference>
<dbReference type="NCBIfam" id="TIGR00488">
    <property type="entry name" value="bis(5'-nucleosyl)-tetraphosphatase (symmetrical) YqeK"/>
    <property type="match status" value="1"/>
</dbReference>
<dbReference type="GO" id="GO:0046872">
    <property type="term" value="F:metal ion binding"/>
    <property type="evidence" value="ECO:0007669"/>
    <property type="project" value="UniProtKB-KW"/>
</dbReference>